<dbReference type="GO" id="GO:0004674">
    <property type="term" value="F:protein serine/threonine kinase activity"/>
    <property type="evidence" value="ECO:0007669"/>
    <property type="project" value="TreeGrafter"/>
</dbReference>
<dbReference type="Proteomes" id="UP000095038">
    <property type="component" value="Unassembled WGS sequence"/>
</dbReference>
<evidence type="ECO:0000259" key="5">
    <source>
        <dbReference type="PROSITE" id="PS50011"/>
    </source>
</evidence>
<feature type="domain" description="Protein kinase" evidence="5">
    <location>
        <begin position="211"/>
        <end position="535"/>
    </location>
</feature>
<keyword evidence="6" id="KW-0808">Transferase</keyword>
<feature type="region of interest" description="Disordered" evidence="4">
    <location>
        <begin position="1"/>
        <end position="97"/>
    </location>
</feature>
<dbReference type="SUPFAM" id="SSF56112">
    <property type="entry name" value="Protein kinase-like (PK-like)"/>
    <property type="match status" value="1"/>
</dbReference>
<reference evidence="7" key="1">
    <citation type="submission" date="2016-05" db="EMBL/GenBank/DDBJ databases">
        <title>Comparative genomics of biotechnologically important yeasts.</title>
        <authorList>
            <consortium name="DOE Joint Genome Institute"/>
            <person name="Riley R."/>
            <person name="Haridas S."/>
            <person name="Wolfe K.H."/>
            <person name="Lopes M.R."/>
            <person name="Hittinger C.T."/>
            <person name="Goker M."/>
            <person name="Salamov A."/>
            <person name="Wisecaver J."/>
            <person name="Long T.M."/>
            <person name="Aerts A.L."/>
            <person name="Barry K."/>
            <person name="Choi C."/>
            <person name="Clum A."/>
            <person name="Coughlan A.Y."/>
            <person name="Deshpande S."/>
            <person name="Douglass A.P."/>
            <person name="Hanson S.J."/>
            <person name="Klenk H.-P."/>
            <person name="Labutti K."/>
            <person name="Lapidus A."/>
            <person name="Lindquist E."/>
            <person name="Lipzen A."/>
            <person name="Meier-Kolthoff J.P."/>
            <person name="Ohm R.A."/>
            <person name="Otillar R.P."/>
            <person name="Pangilinan J."/>
            <person name="Peng Y."/>
            <person name="Rokas A."/>
            <person name="Rosa C.A."/>
            <person name="Scheuner C."/>
            <person name="Sibirny A.A."/>
            <person name="Slot J.C."/>
            <person name="Stielow J.B."/>
            <person name="Sun H."/>
            <person name="Kurtzman C.P."/>
            <person name="Blackwell M."/>
            <person name="Grigoriev I.V."/>
            <person name="Jeffries T.W."/>
        </authorList>
    </citation>
    <scope>NUCLEOTIDE SEQUENCE [LARGE SCALE GENOMIC DNA]</scope>
    <source>
        <strain evidence="7">DSM 1968</strain>
    </source>
</reference>
<accession>A0A1D2VFT9</accession>
<keyword evidence="2 3" id="KW-0067">ATP-binding</keyword>
<evidence type="ECO:0000256" key="4">
    <source>
        <dbReference type="SAM" id="MobiDB-lite"/>
    </source>
</evidence>
<dbReference type="PROSITE" id="PS00107">
    <property type="entry name" value="PROTEIN_KINASE_ATP"/>
    <property type="match status" value="1"/>
</dbReference>
<dbReference type="RefSeq" id="XP_020046851.1">
    <property type="nucleotide sequence ID" value="XM_020189334.1"/>
</dbReference>
<gene>
    <name evidence="6" type="ORF">ASCRUDRAFT_154878</name>
</gene>
<feature type="region of interest" description="Disordered" evidence="4">
    <location>
        <begin position="681"/>
        <end position="739"/>
    </location>
</feature>
<dbReference type="InterPro" id="IPR017441">
    <property type="entry name" value="Protein_kinase_ATP_BS"/>
</dbReference>
<sequence>MGLFSSKKDKESRKDKDKDKDKDKKHRKRSSTLGPIPLTRRSHSLITNDNRNNSIINSSKNTHRNDRVSNSNKTSSPYTLNKRSNSLPITTKSNLGKSLDISRDSSILKPNKTIPKNYGLPSIDSYHQKPPKLSINSIVEMNTKSKFKSDTNHNSVLNLSNANPNNNGSDNNNPSGILPLPLKDPNEFLPTNLLQEYQSLNDIYIFPNNNFNDSKNLGSGSSAVIKLVLNKKNRNVKYALKILKLFKSEYNTPLTFYKRISKEFIISKIVSNNKHVITTANLLKIPTTTQFSRSWGLTLEFCSNGDLFGLIIQRGFKNVKIELKYCLFKQITLGLKFLHNMDIIHRDLKPENVLINEHGICKITDFGVSDFGHEIIGNLESPIKKYKTFLGSPPYVPPEVFKFSKKLSSKEIANTKGYDGFKMDCWSLGMILFAIIYQNTPFIDPCTEDPNYKKYFNFIMNYQTNLTNYSNGNISNGNSNSNSSSSGNMKSLTYDNFKWVNGFKNNNVKKIALGLVNPIEEKRIGLDDIFKDEWFKKVEMCMDEKDEEYDLKYYEIDGKNSRNKYIDYIPIREYFGKSSNEKDDKLKDKNPNSDSTEIDIKDNKNNEKMDTDKAGKFSMIDDIENEHKQNRNSFNKMKISIPDYIKEEDEIKSVLSKIISNDVDHNRHVLEDICAHEDKHNCKVESKEESKTGSNENGNFSDMNDIISLKDSTELNNSSDNSEDNSDKEGGSSPSTISSVLDFQVKSKIDVKMKMGKEFDQDPGKLNDESHMKSMIPNDILSKAPAHKSQTSLQNGSHLFYKQNSNHNYEPTSNNKYGHKYNYNYSSNYAYSYHHKQSSTSYMDSNGNVNSEESSSEESLYFKGRTRKHLHNDIVNIPTIGLGGSIHHNGFRIR</sequence>
<dbReference type="InterPro" id="IPR011009">
    <property type="entry name" value="Kinase-like_dom_sf"/>
</dbReference>
<dbReference type="FunCoup" id="A0A1D2VFT9">
    <property type="interactions" value="230"/>
</dbReference>
<proteinExistence type="predicted"/>
<dbReference type="OrthoDB" id="4062651at2759"/>
<feature type="compositionally biased region" description="Basic and acidic residues" evidence="4">
    <location>
        <begin position="681"/>
        <end position="691"/>
    </location>
</feature>
<dbReference type="PROSITE" id="PS00108">
    <property type="entry name" value="PROTEIN_KINASE_ST"/>
    <property type="match status" value="1"/>
</dbReference>
<evidence type="ECO:0000313" key="7">
    <source>
        <dbReference type="Proteomes" id="UP000095038"/>
    </source>
</evidence>
<dbReference type="InParanoid" id="A0A1D2VFT9"/>
<feature type="region of interest" description="Disordered" evidence="4">
    <location>
        <begin position="580"/>
        <end position="611"/>
    </location>
</feature>
<dbReference type="PANTHER" id="PTHR24346:SF30">
    <property type="entry name" value="MATERNAL EMBRYONIC LEUCINE ZIPPER KINASE"/>
    <property type="match status" value="1"/>
</dbReference>
<feature type="compositionally biased region" description="Polar residues" evidence="4">
    <location>
        <begin position="838"/>
        <end position="850"/>
    </location>
</feature>
<dbReference type="AlphaFoldDB" id="A0A1D2VFT9"/>
<dbReference type="Pfam" id="PF00069">
    <property type="entry name" value="Pkinase"/>
    <property type="match status" value="1"/>
</dbReference>
<dbReference type="PANTHER" id="PTHR24346">
    <property type="entry name" value="MAP/MICROTUBULE AFFINITY-REGULATING KINASE"/>
    <property type="match status" value="1"/>
</dbReference>
<feature type="region of interest" description="Disordered" evidence="4">
    <location>
        <begin position="148"/>
        <end position="175"/>
    </location>
</feature>
<feature type="compositionally biased region" description="Basic and acidic residues" evidence="4">
    <location>
        <begin position="1"/>
        <end position="22"/>
    </location>
</feature>
<dbReference type="GO" id="GO:0005737">
    <property type="term" value="C:cytoplasm"/>
    <property type="evidence" value="ECO:0007669"/>
    <property type="project" value="TreeGrafter"/>
</dbReference>
<dbReference type="Gene3D" id="1.10.510.10">
    <property type="entry name" value="Transferase(Phosphotransferase) domain 1"/>
    <property type="match status" value="1"/>
</dbReference>
<feature type="compositionally biased region" description="Low complexity" evidence="4">
    <location>
        <begin position="46"/>
        <end position="60"/>
    </location>
</feature>
<keyword evidence="7" id="KW-1185">Reference proteome</keyword>
<dbReference type="STRING" id="1344418.A0A1D2VFT9"/>
<dbReference type="InterPro" id="IPR008271">
    <property type="entry name" value="Ser/Thr_kinase_AS"/>
</dbReference>
<evidence type="ECO:0000256" key="1">
    <source>
        <dbReference type="ARBA" id="ARBA00022741"/>
    </source>
</evidence>
<feature type="compositionally biased region" description="Polar residues" evidence="4">
    <location>
        <begin position="692"/>
        <end position="702"/>
    </location>
</feature>
<protein>
    <submittedName>
        <fullName evidence="6">Kinase-like protein</fullName>
    </submittedName>
</protein>
<dbReference type="GO" id="GO:0035556">
    <property type="term" value="P:intracellular signal transduction"/>
    <property type="evidence" value="ECO:0007669"/>
    <property type="project" value="TreeGrafter"/>
</dbReference>
<dbReference type="GO" id="GO:0005524">
    <property type="term" value="F:ATP binding"/>
    <property type="evidence" value="ECO:0007669"/>
    <property type="project" value="UniProtKB-UniRule"/>
</dbReference>
<feature type="compositionally biased region" description="Basic and acidic residues" evidence="4">
    <location>
        <begin position="580"/>
        <end position="591"/>
    </location>
</feature>
<feature type="region of interest" description="Disordered" evidence="4">
    <location>
        <begin position="838"/>
        <end position="860"/>
    </location>
</feature>
<dbReference type="GeneID" id="30962970"/>
<feature type="compositionally biased region" description="Low complexity" evidence="4">
    <location>
        <begin position="154"/>
        <end position="175"/>
    </location>
</feature>
<evidence type="ECO:0000256" key="3">
    <source>
        <dbReference type="PROSITE-ProRule" id="PRU10141"/>
    </source>
</evidence>
<dbReference type="SMART" id="SM00220">
    <property type="entry name" value="S_TKc"/>
    <property type="match status" value="1"/>
</dbReference>
<evidence type="ECO:0000313" key="6">
    <source>
        <dbReference type="EMBL" id="ODV60544.1"/>
    </source>
</evidence>
<name>A0A1D2VFT9_9ASCO</name>
<evidence type="ECO:0000256" key="2">
    <source>
        <dbReference type="ARBA" id="ARBA00022840"/>
    </source>
</evidence>
<feature type="compositionally biased region" description="Polar residues" evidence="4">
    <location>
        <begin position="68"/>
        <end position="96"/>
    </location>
</feature>
<keyword evidence="6" id="KW-0418">Kinase</keyword>
<keyword evidence="1 3" id="KW-0547">Nucleotide-binding</keyword>
<dbReference type="EMBL" id="KV454482">
    <property type="protein sequence ID" value="ODV60544.1"/>
    <property type="molecule type" value="Genomic_DNA"/>
</dbReference>
<feature type="compositionally biased region" description="Basic and acidic residues" evidence="4">
    <location>
        <begin position="598"/>
        <end position="611"/>
    </location>
</feature>
<dbReference type="PROSITE" id="PS50011">
    <property type="entry name" value="PROTEIN_KINASE_DOM"/>
    <property type="match status" value="1"/>
</dbReference>
<dbReference type="InterPro" id="IPR000719">
    <property type="entry name" value="Prot_kinase_dom"/>
</dbReference>
<organism evidence="6 7">
    <name type="scientific">Ascoidea rubescens DSM 1968</name>
    <dbReference type="NCBI Taxonomy" id="1344418"/>
    <lineage>
        <taxon>Eukaryota</taxon>
        <taxon>Fungi</taxon>
        <taxon>Dikarya</taxon>
        <taxon>Ascomycota</taxon>
        <taxon>Saccharomycotina</taxon>
        <taxon>Saccharomycetes</taxon>
        <taxon>Ascoideaceae</taxon>
        <taxon>Ascoidea</taxon>
    </lineage>
</organism>
<feature type="binding site" evidence="3">
    <location>
        <position position="241"/>
    </location>
    <ligand>
        <name>ATP</name>
        <dbReference type="ChEBI" id="CHEBI:30616"/>
    </ligand>
</feature>